<protein>
    <submittedName>
        <fullName evidence="2">Uncharacterized protein</fullName>
    </submittedName>
</protein>
<proteinExistence type="predicted"/>
<feature type="compositionally biased region" description="Basic and acidic residues" evidence="1">
    <location>
        <begin position="43"/>
        <end position="53"/>
    </location>
</feature>
<dbReference type="EMBL" id="GBRH01242381">
    <property type="protein sequence ID" value="JAD55514.1"/>
    <property type="molecule type" value="Transcribed_RNA"/>
</dbReference>
<name>A0A0A9AUU0_ARUDO</name>
<reference evidence="2" key="2">
    <citation type="journal article" date="2015" name="Data Brief">
        <title>Shoot transcriptome of the giant reed, Arundo donax.</title>
        <authorList>
            <person name="Barrero R.A."/>
            <person name="Guerrero F.D."/>
            <person name="Moolhuijzen P."/>
            <person name="Goolsby J.A."/>
            <person name="Tidwell J."/>
            <person name="Bellgard S.E."/>
            <person name="Bellgard M.I."/>
        </authorList>
    </citation>
    <scope>NUCLEOTIDE SEQUENCE</scope>
    <source>
        <tissue evidence="2">Shoot tissue taken approximately 20 cm above the soil surface</tissue>
    </source>
</reference>
<sequence length="53" mass="5977">MPLIKTQPCHYHEQLREHFGIVNAITHAPKPFSLGGKGGSFGTKDRSRTDYNH</sequence>
<feature type="region of interest" description="Disordered" evidence="1">
    <location>
        <begin position="32"/>
        <end position="53"/>
    </location>
</feature>
<accession>A0A0A9AUU0</accession>
<evidence type="ECO:0000313" key="2">
    <source>
        <dbReference type="EMBL" id="JAD55514.1"/>
    </source>
</evidence>
<reference evidence="2" key="1">
    <citation type="submission" date="2014-09" db="EMBL/GenBank/DDBJ databases">
        <authorList>
            <person name="Magalhaes I.L.F."/>
            <person name="Oliveira U."/>
            <person name="Santos F.R."/>
            <person name="Vidigal T.H.D.A."/>
            <person name="Brescovit A.D."/>
            <person name="Santos A.J."/>
        </authorList>
    </citation>
    <scope>NUCLEOTIDE SEQUENCE</scope>
    <source>
        <tissue evidence="2">Shoot tissue taken approximately 20 cm above the soil surface</tissue>
    </source>
</reference>
<evidence type="ECO:0000256" key="1">
    <source>
        <dbReference type="SAM" id="MobiDB-lite"/>
    </source>
</evidence>
<dbReference type="AlphaFoldDB" id="A0A0A9AUU0"/>
<organism evidence="2">
    <name type="scientific">Arundo donax</name>
    <name type="common">Giant reed</name>
    <name type="synonym">Donax arundinaceus</name>
    <dbReference type="NCBI Taxonomy" id="35708"/>
    <lineage>
        <taxon>Eukaryota</taxon>
        <taxon>Viridiplantae</taxon>
        <taxon>Streptophyta</taxon>
        <taxon>Embryophyta</taxon>
        <taxon>Tracheophyta</taxon>
        <taxon>Spermatophyta</taxon>
        <taxon>Magnoliopsida</taxon>
        <taxon>Liliopsida</taxon>
        <taxon>Poales</taxon>
        <taxon>Poaceae</taxon>
        <taxon>PACMAD clade</taxon>
        <taxon>Arundinoideae</taxon>
        <taxon>Arundineae</taxon>
        <taxon>Arundo</taxon>
    </lineage>
</organism>